<accession>S7WAC6</accession>
<reference evidence="3" key="1">
    <citation type="journal article" date="2013" name="PLoS Genet.">
        <title>The genome of Spraguea lophii and the basis of host-microsporidian interactions.</title>
        <authorList>
            <person name="Campbell S.E."/>
            <person name="Williams T.A."/>
            <person name="Yousuf A."/>
            <person name="Soanes D.M."/>
            <person name="Paszkiewicz K.H."/>
            <person name="Williams B.A.P."/>
        </authorList>
    </citation>
    <scope>NUCLEOTIDE SEQUENCE [LARGE SCALE GENOMIC DNA]</scope>
    <source>
        <strain evidence="3">42_110</strain>
    </source>
</reference>
<dbReference type="EMBL" id="ATCN01000094">
    <property type="protein sequence ID" value="EPR79831.1"/>
    <property type="molecule type" value="Genomic_DNA"/>
</dbReference>
<evidence type="ECO:0000313" key="3">
    <source>
        <dbReference type="Proteomes" id="UP000014978"/>
    </source>
</evidence>
<dbReference type="VEuPathDB" id="MicrosporidiaDB:SLOPH_2387"/>
<dbReference type="InParanoid" id="S7WAC6"/>
<organism evidence="2 3">
    <name type="scientific">Spraguea lophii (strain 42_110)</name>
    <name type="common">Microsporidian parasite</name>
    <dbReference type="NCBI Taxonomy" id="1358809"/>
    <lineage>
        <taxon>Eukaryota</taxon>
        <taxon>Fungi</taxon>
        <taxon>Fungi incertae sedis</taxon>
        <taxon>Microsporidia</taxon>
        <taxon>Spragueidae</taxon>
        <taxon>Spraguea</taxon>
    </lineage>
</organism>
<dbReference type="HOGENOM" id="CLU_177947_0_0_1"/>
<dbReference type="AlphaFoldDB" id="S7WAC6"/>
<dbReference type="Pfam" id="PF17031">
    <property type="entry name" value="DUF5101"/>
    <property type="match status" value="1"/>
</dbReference>
<protein>
    <submittedName>
        <fullName evidence="2">Uncharacterized protein</fullName>
    </submittedName>
</protein>
<feature type="region of interest" description="Disordered" evidence="1">
    <location>
        <begin position="1"/>
        <end position="23"/>
    </location>
</feature>
<evidence type="ECO:0000256" key="1">
    <source>
        <dbReference type="SAM" id="MobiDB-lite"/>
    </source>
</evidence>
<evidence type="ECO:0000313" key="2">
    <source>
        <dbReference type="EMBL" id="EPR79831.1"/>
    </source>
</evidence>
<dbReference type="Proteomes" id="UP000014978">
    <property type="component" value="Unassembled WGS sequence"/>
</dbReference>
<dbReference type="InterPro" id="IPR031492">
    <property type="entry name" value="DUF5101"/>
</dbReference>
<comment type="caution">
    <text evidence="2">The sequence shown here is derived from an EMBL/GenBank/DDBJ whole genome shotgun (WGS) entry which is preliminary data.</text>
</comment>
<keyword evidence="3" id="KW-1185">Reference proteome</keyword>
<dbReference type="OrthoDB" id="2186985at2759"/>
<sequence length="110" mass="12893">MLEKLGDKTNALNMRSMRKEGKEAVKTLTDKEKVVRYLGEISNITKDYSLKYDLNKCIELIEGKENQEYIELKGALEEALEESETIRKDNYDLIAENEYLKERLNENNQN</sequence>
<proteinExistence type="predicted"/>
<gene>
    <name evidence="2" type="ORF">SLOPH_2387</name>
</gene>
<name>S7WAC6_SPRLO</name>